<accession>A0AAV3QDF2</accession>
<proteinExistence type="predicted"/>
<evidence type="ECO:0000313" key="1">
    <source>
        <dbReference type="EMBL" id="GAA0161663.1"/>
    </source>
</evidence>
<name>A0AAV3QDF2_LITER</name>
<keyword evidence="2" id="KW-1185">Reference proteome</keyword>
<evidence type="ECO:0000313" key="2">
    <source>
        <dbReference type="Proteomes" id="UP001454036"/>
    </source>
</evidence>
<reference evidence="1 2" key="1">
    <citation type="submission" date="2024-01" db="EMBL/GenBank/DDBJ databases">
        <title>The complete chloroplast genome sequence of Lithospermum erythrorhizon: insights into the phylogenetic relationship among Boraginaceae species and the maternal lineages of purple gromwells.</title>
        <authorList>
            <person name="Okada T."/>
            <person name="Watanabe K."/>
        </authorList>
    </citation>
    <scope>NUCLEOTIDE SEQUENCE [LARGE SCALE GENOMIC DNA]</scope>
</reference>
<dbReference type="EMBL" id="BAABME010004238">
    <property type="protein sequence ID" value="GAA0161663.1"/>
    <property type="molecule type" value="Genomic_DNA"/>
</dbReference>
<organism evidence="1 2">
    <name type="scientific">Lithospermum erythrorhizon</name>
    <name type="common">Purple gromwell</name>
    <name type="synonym">Lithospermum officinale var. erythrorhizon</name>
    <dbReference type="NCBI Taxonomy" id="34254"/>
    <lineage>
        <taxon>Eukaryota</taxon>
        <taxon>Viridiplantae</taxon>
        <taxon>Streptophyta</taxon>
        <taxon>Embryophyta</taxon>
        <taxon>Tracheophyta</taxon>
        <taxon>Spermatophyta</taxon>
        <taxon>Magnoliopsida</taxon>
        <taxon>eudicotyledons</taxon>
        <taxon>Gunneridae</taxon>
        <taxon>Pentapetalae</taxon>
        <taxon>asterids</taxon>
        <taxon>lamiids</taxon>
        <taxon>Boraginales</taxon>
        <taxon>Boraginaceae</taxon>
        <taxon>Boraginoideae</taxon>
        <taxon>Lithospermeae</taxon>
        <taxon>Lithospermum</taxon>
    </lineage>
</organism>
<comment type="caution">
    <text evidence="1">The sequence shown here is derived from an EMBL/GenBank/DDBJ whole genome shotgun (WGS) entry which is preliminary data.</text>
</comment>
<dbReference type="Proteomes" id="UP001454036">
    <property type="component" value="Unassembled WGS sequence"/>
</dbReference>
<protein>
    <submittedName>
        <fullName evidence="1">Uncharacterized protein</fullName>
    </submittedName>
</protein>
<dbReference type="AlphaFoldDB" id="A0AAV3QDF2"/>
<sequence length="122" mass="13698">MEGSGEWRGDGGLALFGIPGYHVHYIGEESRGCSLDTLGIWVEDPRASCLSEMGLIRLKRKQLTCTSIEDLKINEGVKEKVYKRKGKEGSRNYTQSHVRKIVGPLAQTCFYDHAGVTKRLQR</sequence>
<gene>
    <name evidence="1" type="ORF">LIER_17924</name>
</gene>